<protein>
    <submittedName>
        <fullName evidence="3">Uncharacterized protein</fullName>
    </submittedName>
</protein>
<accession>A0AAV2IR66</accession>
<dbReference type="EMBL" id="CAXITT010001437">
    <property type="protein sequence ID" value="CAL1548558.1"/>
    <property type="molecule type" value="Genomic_DNA"/>
</dbReference>
<organism evidence="3 4">
    <name type="scientific">Lymnaea stagnalis</name>
    <name type="common">Great pond snail</name>
    <name type="synonym">Helix stagnalis</name>
    <dbReference type="NCBI Taxonomy" id="6523"/>
    <lineage>
        <taxon>Eukaryota</taxon>
        <taxon>Metazoa</taxon>
        <taxon>Spiralia</taxon>
        <taxon>Lophotrochozoa</taxon>
        <taxon>Mollusca</taxon>
        <taxon>Gastropoda</taxon>
        <taxon>Heterobranchia</taxon>
        <taxon>Euthyneura</taxon>
        <taxon>Panpulmonata</taxon>
        <taxon>Hygrophila</taxon>
        <taxon>Lymnaeoidea</taxon>
        <taxon>Lymnaeidae</taxon>
        <taxon>Lymnaea</taxon>
    </lineage>
</organism>
<keyword evidence="2" id="KW-0812">Transmembrane</keyword>
<gene>
    <name evidence="3" type="ORF">GSLYS_00021875001</name>
</gene>
<keyword evidence="4" id="KW-1185">Reference proteome</keyword>
<keyword evidence="2" id="KW-0472">Membrane</keyword>
<proteinExistence type="predicted"/>
<keyword evidence="2" id="KW-1133">Transmembrane helix</keyword>
<evidence type="ECO:0000256" key="2">
    <source>
        <dbReference type="SAM" id="Phobius"/>
    </source>
</evidence>
<evidence type="ECO:0000256" key="1">
    <source>
        <dbReference type="SAM" id="MobiDB-lite"/>
    </source>
</evidence>
<feature type="non-terminal residue" evidence="3">
    <location>
        <position position="129"/>
    </location>
</feature>
<sequence length="129" mass="13282">MPSQKFELTDISSSETNLTSMREGRTGGCYLSTLVGFIFVLLAAAVAVGVGIIVHFAGGNREVICRCEPSSSAISAEAIKSQCMDMASARNSELCQKCSSSSSSAIMVSTTSTPRTAGSTAATTPSSKV</sequence>
<feature type="region of interest" description="Disordered" evidence="1">
    <location>
        <begin position="109"/>
        <end position="129"/>
    </location>
</feature>
<name>A0AAV2IR66_LYMST</name>
<feature type="transmembrane region" description="Helical" evidence="2">
    <location>
        <begin position="30"/>
        <end position="57"/>
    </location>
</feature>
<dbReference type="AlphaFoldDB" id="A0AAV2IR66"/>
<evidence type="ECO:0000313" key="3">
    <source>
        <dbReference type="EMBL" id="CAL1548558.1"/>
    </source>
</evidence>
<evidence type="ECO:0000313" key="4">
    <source>
        <dbReference type="Proteomes" id="UP001497497"/>
    </source>
</evidence>
<dbReference type="Proteomes" id="UP001497497">
    <property type="component" value="Unassembled WGS sequence"/>
</dbReference>
<reference evidence="3 4" key="1">
    <citation type="submission" date="2024-04" db="EMBL/GenBank/DDBJ databases">
        <authorList>
            <consortium name="Genoscope - CEA"/>
            <person name="William W."/>
        </authorList>
    </citation>
    <scope>NUCLEOTIDE SEQUENCE [LARGE SCALE GENOMIC DNA]</scope>
</reference>
<comment type="caution">
    <text evidence="3">The sequence shown here is derived from an EMBL/GenBank/DDBJ whole genome shotgun (WGS) entry which is preliminary data.</text>
</comment>